<keyword evidence="1" id="KW-0732">Signal</keyword>
<protein>
    <submittedName>
        <fullName evidence="3">Uncharacterized protein</fullName>
    </submittedName>
</protein>
<dbReference type="RefSeq" id="XP_056697178.1">
    <property type="nucleotide sequence ID" value="XM_056841200.1"/>
</dbReference>
<name>A0ABM3RNJ6_SPIOL</name>
<organism evidence="2 3">
    <name type="scientific">Spinacia oleracea</name>
    <name type="common">Spinach</name>
    <dbReference type="NCBI Taxonomy" id="3562"/>
    <lineage>
        <taxon>Eukaryota</taxon>
        <taxon>Viridiplantae</taxon>
        <taxon>Streptophyta</taxon>
        <taxon>Embryophyta</taxon>
        <taxon>Tracheophyta</taxon>
        <taxon>Spermatophyta</taxon>
        <taxon>Magnoliopsida</taxon>
        <taxon>eudicotyledons</taxon>
        <taxon>Gunneridae</taxon>
        <taxon>Pentapetalae</taxon>
        <taxon>Caryophyllales</taxon>
        <taxon>Chenopodiaceae</taxon>
        <taxon>Chenopodioideae</taxon>
        <taxon>Anserineae</taxon>
        <taxon>Spinacia</taxon>
    </lineage>
</organism>
<gene>
    <name evidence="3" type="primary">LOC130470674</name>
</gene>
<keyword evidence="2" id="KW-1185">Reference proteome</keyword>
<reference evidence="2" key="1">
    <citation type="journal article" date="2021" name="Nat. Commun.">
        <title>Genomic analyses provide insights into spinach domestication and the genetic basis of agronomic traits.</title>
        <authorList>
            <person name="Cai X."/>
            <person name="Sun X."/>
            <person name="Xu C."/>
            <person name="Sun H."/>
            <person name="Wang X."/>
            <person name="Ge C."/>
            <person name="Zhang Z."/>
            <person name="Wang Q."/>
            <person name="Fei Z."/>
            <person name="Jiao C."/>
            <person name="Wang Q."/>
        </authorList>
    </citation>
    <scope>NUCLEOTIDE SEQUENCE [LARGE SCALE GENOMIC DNA]</scope>
    <source>
        <strain evidence="2">cv. Varoflay</strain>
    </source>
</reference>
<reference evidence="3" key="2">
    <citation type="submission" date="2025-08" db="UniProtKB">
        <authorList>
            <consortium name="RefSeq"/>
        </authorList>
    </citation>
    <scope>IDENTIFICATION</scope>
    <source>
        <tissue evidence="3">Leaf</tissue>
    </source>
</reference>
<feature type="signal peptide" evidence="1">
    <location>
        <begin position="1"/>
        <end position="18"/>
    </location>
</feature>
<dbReference type="Proteomes" id="UP000813463">
    <property type="component" value="Chromosome 1"/>
</dbReference>
<dbReference type="GeneID" id="130470674"/>
<feature type="chain" id="PRO_5046260412" evidence="1">
    <location>
        <begin position="19"/>
        <end position="116"/>
    </location>
</feature>
<evidence type="ECO:0000313" key="3">
    <source>
        <dbReference type="RefSeq" id="XP_056697178.1"/>
    </source>
</evidence>
<evidence type="ECO:0000313" key="2">
    <source>
        <dbReference type="Proteomes" id="UP000813463"/>
    </source>
</evidence>
<evidence type="ECO:0000256" key="1">
    <source>
        <dbReference type="SAM" id="SignalP"/>
    </source>
</evidence>
<sequence>MVCFLWIHKGSCFILTCAVFSTEPLACDPSTLPKYPPTKEMDAKRRGDEARRTDIVSAMHGDKSANLSVVGKCLEKVLEESHFANKFVLPYKEVHEDSSNTFFGMGPYMDFPYRIL</sequence>
<proteinExistence type="predicted"/>
<accession>A0ABM3RNJ6</accession>